<dbReference type="Proteomes" id="UP000177107">
    <property type="component" value="Unassembled WGS sequence"/>
</dbReference>
<dbReference type="EMBL" id="MFLM01000022">
    <property type="protein sequence ID" value="OGG67800.1"/>
    <property type="molecule type" value="Genomic_DNA"/>
</dbReference>
<dbReference type="STRING" id="1798499.A3C95_02155"/>
<reference evidence="3 4" key="1">
    <citation type="journal article" date="2016" name="Nat. Commun.">
        <title>Thousands of microbial genomes shed light on interconnected biogeochemical processes in an aquifer system.</title>
        <authorList>
            <person name="Anantharaman K."/>
            <person name="Brown C.T."/>
            <person name="Hug L.A."/>
            <person name="Sharon I."/>
            <person name="Castelle C.J."/>
            <person name="Probst A.J."/>
            <person name="Thomas B.C."/>
            <person name="Singh A."/>
            <person name="Wilkins M.J."/>
            <person name="Karaoz U."/>
            <person name="Brodie E.L."/>
            <person name="Williams K.H."/>
            <person name="Hubbard S.S."/>
            <person name="Banfield J.F."/>
        </authorList>
    </citation>
    <scope>NUCLEOTIDE SEQUENCE [LARGE SCALE GENOMIC DNA]</scope>
</reference>
<dbReference type="PANTHER" id="PTHR21621">
    <property type="entry name" value="RIBOSOMAL PROTEIN S6 MODIFICATION PROTEIN"/>
    <property type="match status" value="1"/>
</dbReference>
<dbReference type="SUPFAM" id="SSF56059">
    <property type="entry name" value="Glutathione synthetase ATP-binding domain-like"/>
    <property type="match status" value="1"/>
</dbReference>
<dbReference type="GO" id="GO:0046872">
    <property type="term" value="F:metal ion binding"/>
    <property type="evidence" value="ECO:0007669"/>
    <property type="project" value="InterPro"/>
</dbReference>
<evidence type="ECO:0000313" key="4">
    <source>
        <dbReference type="Proteomes" id="UP000177107"/>
    </source>
</evidence>
<organism evidence="3 4">
    <name type="scientific">Candidatus Kaiserbacteria bacterium RIFCSPHIGHO2_02_FULL_56_30</name>
    <dbReference type="NCBI Taxonomy" id="1798499"/>
    <lineage>
        <taxon>Bacteria</taxon>
        <taxon>Candidatus Kaiseribacteriota</taxon>
    </lineage>
</organism>
<evidence type="ECO:0000313" key="3">
    <source>
        <dbReference type="EMBL" id="OGG67800.1"/>
    </source>
</evidence>
<gene>
    <name evidence="3" type="ORF">A3C95_02155</name>
</gene>
<feature type="domain" description="ATP-grasp" evidence="2">
    <location>
        <begin position="140"/>
        <end position="328"/>
    </location>
</feature>
<protein>
    <recommendedName>
        <fullName evidence="2">ATP-grasp domain-containing protein</fullName>
    </recommendedName>
</protein>
<dbReference type="AlphaFoldDB" id="A0A1F6E2N9"/>
<dbReference type="PANTHER" id="PTHR21621:SF0">
    <property type="entry name" value="BETA-CITRYLGLUTAMATE SYNTHASE B-RELATED"/>
    <property type="match status" value="1"/>
</dbReference>
<dbReference type="GO" id="GO:0005524">
    <property type="term" value="F:ATP binding"/>
    <property type="evidence" value="ECO:0007669"/>
    <property type="project" value="UniProtKB-UniRule"/>
</dbReference>
<keyword evidence="1" id="KW-0547">Nucleotide-binding</keyword>
<accession>A0A1F6E2N9</accession>
<dbReference type="PROSITE" id="PS50975">
    <property type="entry name" value="ATP_GRASP"/>
    <property type="match status" value="1"/>
</dbReference>
<dbReference type="GO" id="GO:0005737">
    <property type="term" value="C:cytoplasm"/>
    <property type="evidence" value="ECO:0007669"/>
    <property type="project" value="TreeGrafter"/>
</dbReference>
<keyword evidence="1" id="KW-0067">ATP-binding</keyword>
<comment type="caution">
    <text evidence="3">The sequence shown here is derived from an EMBL/GenBank/DDBJ whole genome shotgun (WGS) entry which is preliminary data.</text>
</comment>
<dbReference type="InterPro" id="IPR011761">
    <property type="entry name" value="ATP-grasp"/>
</dbReference>
<evidence type="ECO:0000259" key="2">
    <source>
        <dbReference type="PROSITE" id="PS50975"/>
    </source>
</evidence>
<dbReference type="Gene3D" id="3.30.470.20">
    <property type="entry name" value="ATP-grasp fold, B domain"/>
    <property type="match status" value="1"/>
</dbReference>
<name>A0A1F6E2N9_9BACT</name>
<evidence type="ECO:0000256" key="1">
    <source>
        <dbReference type="PROSITE-ProRule" id="PRU00409"/>
    </source>
</evidence>
<dbReference type="GO" id="GO:0018169">
    <property type="term" value="F:ribosomal S6-glutamic acid ligase activity"/>
    <property type="evidence" value="ECO:0007669"/>
    <property type="project" value="TreeGrafter"/>
</dbReference>
<dbReference type="GO" id="GO:0009432">
    <property type="term" value="P:SOS response"/>
    <property type="evidence" value="ECO:0007669"/>
    <property type="project" value="TreeGrafter"/>
</dbReference>
<proteinExistence type="predicted"/>
<sequence length="334" mass="37903">MIDVLIVSSLSERYYYDAFVQICERRGIRIGILDPEHFVETNGSLYVELDGVAPRGHVELVRLGEDANTTVHAPIENIRVAWYLRVNRKTRVRDIVDPQQRFVWNETLCAIHATLSVLSCPWINTFGNLDRLASNKLLQQQHAHAAGLRTPKTRMSNDPRHITAFASAHDGLLLKSIGYTSLDSKDELVLYSERFDFAEIARSPAAIRACAVYAQEYMPKKYEYRVMFVDGEILACRIDSQASEKTETDWRHYDFAHVAHTAAELPSNIRDKIIAFMNSIGLRYGALDLIEMPSGEFVFLEVNPSGQWEWIAKLGGLPVADTIATMFEKIIQRA</sequence>